<sequence length="106" mass="11849">MDTITTEELQQLKDSGKPFRLVDVLSIDHFQEEHIQGAVNLPLSDIASEAMDRFDMNDEIIVYCKDKECSASPKAAAKLESIGFQNVKDYEEGLKGWKNAGKPTES</sequence>
<evidence type="ECO:0000313" key="2">
    <source>
        <dbReference type="EMBL" id="QGA80041.1"/>
    </source>
</evidence>
<reference evidence="3" key="1">
    <citation type="submission" date="2019-05" db="EMBL/GenBank/DDBJ databases">
        <title>Candidatus Nanohalobium constans, a novel model system to study the DPANN nano-sized archaea: genomic and physiological characterization of a nanoarchaeon co-cultured with its chitinotrophic host.</title>
        <authorList>
            <person name="La Cono V."/>
            <person name="Arcadi E."/>
            <person name="Crisafi F."/>
            <person name="Denaro R."/>
            <person name="La Spada G."/>
            <person name="Messina E."/>
            <person name="Smedile F."/>
            <person name="Toshchakov S.V."/>
            <person name="Shevchenko M.A."/>
            <person name="Golyshin P.N."/>
            <person name="Golyshina O.V."/>
            <person name="Ferrer M."/>
            <person name="Rohde M."/>
            <person name="Mushegian A."/>
            <person name="Sorokin D.Y."/>
            <person name="Giuliano L."/>
            <person name="Yakimov M.M."/>
        </authorList>
    </citation>
    <scope>NUCLEOTIDE SEQUENCE [LARGE SCALE GENOMIC DNA]</scope>
    <source>
        <strain evidence="3">LC1Nh</strain>
    </source>
</reference>
<dbReference type="GO" id="GO:0016740">
    <property type="term" value="F:transferase activity"/>
    <property type="evidence" value="ECO:0007669"/>
    <property type="project" value="UniProtKB-KW"/>
</dbReference>
<proteinExistence type="predicted"/>
<dbReference type="KEGG" id="ncon:LC1Nh_0133"/>
<dbReference type="CDD" id="cd00158">
    <property type="entry name" value="RHOD"/>
    <property type="match status" value="1"/>
</dbReference>
<organism evidence="2 3">
    <name type="scientific">Candidatus Nanohalobium constans</name>
    <dbReference type="NCBI Taxonomy" id="2565781"/>
    <lineage>
        <taxon>Archaea</taxon>
        <taxon>Candidatus Nanohalarchaeota</taxon>
        <taxon>Candidatus Nanohalobia</taxon>
        <taxon>Candidatus Nanohalobiales</taxon>
        <taxon>Candidatus Nanohalobiaceae</taxon>
        <taxon>Candidatus Nanohalobium</taxon>
    </lineage>
</organism>
<evidence type="ECO:0000313" key="3">
    <source>
        <dbReference type="Proteomes" id="UP000377803"/>
    </source>
</evidence>
<dbReference type="Proteomes" id="UP000377803">
    <property type="component" value="Chromosome"/>
</dbReference>
<dbReference type="AlphaFoldDB" id="A0A5Q0UFA8"/>
<dbReference type="SUPFAM" id="SSF52821">
    <property type="entry name" value="Rhodanese/Cell cycle control phosphatase"/>
    <property type="match status" value="1"/>
</dbReference>
<dbReference type="OrthoDB" id="135517at2157"/>
<dbReference type="EMBL" id="CP040089">
    <property type="protein sequence ID" value="QGA80041.1"/>
    <property type="molecule type" value="Genomic_DNA"/>
</dbReference>
<dbReference type="PANTHER" id="PTHR43031:SF1">
    <property type="entry name" value="PYRIDINE NUCLEOTIDE-DISULPHIDE OXIDOREDUCTASE"/>
    <property type="match status" value="1"/>
</dbReference>
<dbReference type="InterPro" id="IPR036873">
    <property type="entry name" value="Rhodanese-like_dom_sf"/>
</dbReference>
<dbReference type="InterPro" id="IPR001763">
    <property type="entry name" value="Rhodanese-like_dom"/>
</dbReference>
<dbReference type="Pfam" id="PF00581">
    <property type="entry name" value="Rhodanese"/>
    <property type="match status" value="1"/>
</dbReference>
<dbReference type="GeneID" id="42364514"/>
<gene>
    <name evidence="2" type="ORF">LC1Nh_0133</name>
</gene>
<evidence type="ECO:0000259" key="1">
    <source>
        <dbReference type="PROSITE" id="PS50206"/>
    </source>
</evidence>
<name>A0A5Q0UFA8_9ARCH</name>
<dbReference type="InterPro" id="IPR050229">
    <property type="entry name" value="GlpE_sulfurtransferase"/>
</dbReference>
<dbReference type="SMART" id="SM00450">
    <property type="entry name" value="RHOD"/>
    <property type="match status" value="1"/>
</dbReference>
<keyword evidence="2" id="KW-0808">Transferase</keyword>
<dbReference type="RefSeq" id="WP_153549779.1">
    <property type="nucleotide sequence ID" value="NZ_CP040089.1"/>
</dbReference>
<dbReference type="PROSITE" id="PS50206">
    <property type="entry name" value="RHODANESE_3"/>
    <property type="match status" value="1"/>
</dbReference>
<accession>A0A5Q0UFA8</accession>
<protein>
    <submittedName>
        <fullName evidence="2">Rhodanese-related sulfurtransferase</fullName>
    </submittedName>
</protein>
<feature type="domain" description="Rhodanese" evidence="1">
    <location>
        <begin position="15"/>
        <end position="106"/>
    </location>
</feature>
<dbReference type="PANTHER" id="PTHR43031">
    <property type="entry name" value="FAD-DEPENDENT OXIDOREDUCTASE"/>
    <property type="match status" value="1"/>
</dbReference>
<dbReference type="Gene3D" id="3.40.250.10">
    <property type="entry name" value="Rhodanese-like domain"/>
    <property type="match status" value="1"/>
</dbReference>
<keyword evidence="3" id="KW-1185">Reference proteome</keyword>